<comment type="caution">
    <text evidence="2">The sequence shown here is derived from an EMBL/GenBank/DDBJ whole genome shotgun (WGS) entry which is preliminary data.</text>
</comment>
<name>A0A1V3G7M1_9BACL</name>
<protein>
    <submittedName>
        <fullName evidence="2">Uncharacterized protein</fullName>
    </submittedName>
</protein>
<feature type="transmembrane region" description="Helical" evidence="1">
    <location>
        <begin position="63"/>
        <end position="82"/>
    </location>
</feature>
<reference evidence="2 3" key="1">
    <citation type="submission" date="2016-11" db="EMBL/GenBank/DDBJ databases">
        <authorList>
            <person name="Jaros S."/>
            <person name="Januszkiewicz K."/>
            <person name="Wedrychowicz H."/>
        </authorList>
    </citation>
    <scope>NUCLEOTIDE SEQUENCE [LARGE SCALE GENOMIC DNA]</scope>
    <source>
        <strain evidence="2 3">Con a/3</strain>
    </source>
</reference>
<gene>
    <name evidence="2" type="ORF">UN64_09875</name>
</gene>
<organism evidence="2 3">
    <name type="scientific">Fictibacillus arsenicus</name>
    <dbReference type="NCBI Taxonomy" id="255247"/>
    <lineage>
        <taxon>Bacteria</taxon>
        <taxon>Bacillati</taxon>
        <taxon>Bacillota</taxon>
        <taxon>Bacilli</taxon>
        <taxon>Bacillales</taxon>
        <taxon>Fictibacillaceae</taxon>
        <taxon>Fictibacillus</taxon>
    </lineage>
</organism>
<proteinExistence type="predicted"/>
<keyword evidence="1" id="KW-0812">Transmembrane</keyword>
<dbReference type="AlphaFoldDB" id="A0A1V3G7M1"/>
<accession>A0A1V3G7M1</accession>
<dbReference type="EMBL" id="MQMF01000002">
    <property type="protein sequence ID" value="OOE12401.1"/>
    <property type="molecule type" value="Genomic_DNA"/>
</dbReference>
<evidence type="ECO:0000313" key="3">
    <source>
        <dbReference type="Proteomes" id="UP000188597"/>
    </source>
</evidence>
<dbReference type="Proteomes" id="UP000188597">
    <property type="component" value="Unassembled WGS sequence"/>
</dbReference>
<sequence>MKMRWVIGIIFSLLGVLLLTQGLSLRAVGAETIDGDGIGVYFLGMEINDKVATADIPTYANGFLGTGTILLLLAASLFVILLKEKNTFKPIRRKNHA</sequence>
<evidence type="ECO:0000313" key="2">
    <source>
        <dbReference type="EMBL" id="OOE12401.1"/>
    </source>
</evidence>
<keyword evidence="1" id="KW-1133">Transmembrane helix</keyword>
<keyword evidence="1" id="KW-0472">Membrane</keyword>
<evidence type="ECO:0000256" key="1">
    <source>
        <dbReference type="SAM" id="Phobius"/>
    </source>
</evidence>